<dbReference type="InterPro" id="IPR040424">
    <property type="entry name" value="Smn1"/>
</dbReference>
<evidence type="ECO:0000313" key="3">
    <source>
        <dbReference type="Proteomes" id="UP001175261"/>
    </source>
</evidence>
<dbReference type="EMBL" id="JAPDFR010000004">
    <property type="protein sequence ID" value="KAK0386912.1"/>
    <property type="molecule type" value="Genomic_DNA"/>
</dbReference>
<evidence type="ECO:0000313" key="2">
    <source>
        <dbReference type="EMBL" id="KAK0386912.1"/>
    </source>
</evidence>
<dbReference type="AlphaFoldDB" id="A0AA39L7F7"/>
<organism evidence="2 3">
    <name type="scientific">Sarocladium strictum</name>
    <name type="common">Black bundle disease fungus</name>
    <name type="synonym">Acremonium strictum</name>
    <dbReference type="NCBI Taxonomy" id="5046"/>
    <lineage>
        <taxon>Eukaryota</taxon>
        <taxon>Fungi</taxon>
        <taxon>Dikarya</taxon>
        <taxon>Ascomycota</taxon>
        <taxon>Pezizomycotina</taxon>
        <taxon>Sordariomycetes</taxon>
        <taxon>Hypocreomycetidae</taxon>
        <taxon>Hypocreales</taxon>
        <taxon>Sarocladiaceae</taxon>
        <taxon>Sarocladium</taxon>
    </lineage>
</organism>
<dbReference type="InterPro" id="IPR049481">
    <property type="entry name" value="SMN_G2-BD"/>
</dbReference>
<dbReference type="PANTHER" id="PTHR39267">
    <property type="entry name" value="SURVIVAL MOTOR NEURON-LIKE PROTEIN 1"/>
    <property type="match status" value="1"/>
</dbReference>
<dbReference type="Pfam" id="PF20636">
    <property type="entry name" value="SMN_G2-BD"/>
    <property type="match status" value="1"/>
</dbReference>
<dbReference type="Proteomes" id="UP001175261">
    <property type="component" value="Unassembled WGS sequence"/>
</dbReference>
<dbReference type="GO" id="GO:0005634">
    <property type="term" value="C:nucleus"/>
    <property type="evidence" value="ECO:0007669"/>
    <property type="project" value="TreeGrafter"/>
</dbReference>
<name>A0AA39L7F7_SARSR</name>
<sequence length="90" mass="10093">MGGKDDNLTQEEIWDDSALIDSWNDALEEYKKYHSIHAKGGSLKDLEATGTNQSQVKSENGTKTVDRAHFRQTITLGKALALKWFPASHF</sequence>
<reference evidence="2" key="1">
    <citation type="submission" date="2022-10" db="EMBL/GenBank/DDBJ databases">
        <title>Determination and structural analysis of whole genome sequence of Sarocladium strictum F4-1.</title>
        <authorList>
            <person name="Hu L."/>
            <person name="Jiang Y."/>
        </authorList>
    </citation>
    <scope>NUCLEOTIDE SEQUENCE</scope>
    <source>
        <strain evidence="2">F4-1</strain>
    </source>
</reference>
<keyword evidence="3" id="KW-1185">Reference proteome</keyword>
<proteinExistence type="predicted"/>
<protein>
    <recommendedName>
        <fullName evidence="1">Survival Motor Neuron Gemin2-binding domain-containing protein</fullName>
    </recommendedName>
</protein>
<accession>A0AA39L7F7</accession>
<dbReference type="PANTHER" id="PTHR39267:SF1">
    <property type="entry name" value="SURVIVAL MOTOR NEURON PROTEIN"/>
    <property type="match status" value="1"/>
</dbReference>
<feature type="domain" description="Survival Motor Neuron Gemin2-binding" evidence="1">
    <location>
        <begin position="11"/>
        <end position="34"/>
    </location>
</feature>
<gene>
    <name evidence="2" type="ORF">NLU13_5225</name>
</gene>
<dbReference type="CDD" id="cd22851">
    <property type="entry name" value="SMN_N"/>
    <property type="match status" value="1"/>
</dbReference>
<comment type="caution">
    <text evidence="2">The sequence shown here is derived from an EMBL/GenBank/DDBJ whole genome shotgun (WGS) entry which is preliminary data.</text>
</comment>
<evidence type="ECO:0000259" key="1">
    <source>
        <dbReference type="Pfam" id="PF20636"/>
    </source>
</evidence>